<dbReference type="InterPro" id="IPR036102">
    <property type="entry name" value="OsmC/Ohrsf"/>
</dbReference>
<dbReference type="Gene3D" id="3.30.300.20">
    <property type="match status" value="1"/>
</dbReference>
<dbReference type="AlphaFoldDB" id="A0A4S3PSB4"/>
<dbReference type="RefSeq" id="WP_136379817.1">
    <property type="nucleotide sequence ID" value="NZ_SLUB01000019.1"/>
</dbReference>
<comment type="caution">
    <text evidence="1">The sequence shown here is derived from an EMBL/GenBank/DDBJ whole genome shotgun (WGS) entry which is preliminary data.</text>
</comment>
<dbReference type="Pfam" id="PF02566">
    <property type="entry name" value="OsmC"/>
    <property type="match status" value="1"/>
</dbReference>
<dbReference type="PANTHER" id="PTHR34352:SF1">
    <property type="entry name" value="PROTEIN YHFA"/>
    <property type="match status" value="1"/>
</dbReference>
<organism evidence="1 2">
    <name type="scientific">Bacillus timonensis</name>
    <dbReference type="NCBI Taxonomy" id="1033734"/>
    <lineage>
        <taxon>Bacteria</taxon>
        <taxon>Bacillati</taxon>
        <taxon>Bacillota</taxon>
        <taxon>Bacilli</taxon>
        <taxon>Bacillales</taxon>
        <taxon>Bacillaceae</taxon>
        <taxon>Bacillus</taxon>
    </lineage>
</organism>
<dbReference type="InterPro" id="IPR015946">
    <property type="entry name" value="KH_dom-like_a/b"/>
</dbReference>
<evidence type="ECO:0000313" key="1">
    <source>
        <dbReference type="EMBL" id="THE12195.1"/>
    </source>
</evidence>
<keyword evidence="2" id="KW-1185">Reference proteome</keyword>
<gene>
    <name evidence="1" type="ORF">E1I69_11790</name>
</gene>
<evidence type="ECO:0000313" key="2">
    <source>
        <dbReference type="Proteomes" id="UP000306477"/>
    </source>
</evidence>
<sequence length="126" mass="13964">MAFIKKENDSFGIYNEEGLQVEGSFTPNSTGLNPKELLEASIGMCLTIVIQRMFERDGVEVNEGEFSVEVTGIKAADSPSRFEKFNVSITLPDRLSDEYKRKIIVSAERACTISNTVTRGAQVTIH</sequence>
<dbReference type="PANTHER" id="PTHR34352">
    <property type="entry name" value="PROTEIN YHFA"/>
    <property type="match status" value="1"/>
</dbReference>
<reference evidence="1 2" key="1">
    <citation type="journal article" date="2019" name="Indoor Air">
        <title>Impacts of indoor surface finishes on bacterial viability.</title>
        <authorList>
            <person name="Hu J."/>
            <person name="Maamar S.B."/>
            <person name="Glawe A.J."/>
            <person name="Gottel N."/>
            <person name="Gilbert J.A."/>
            <person name="Hartmann E.M."/>
        </authorList>
    </citation>
    <scope>NUCLEOTIDE SEQUENCE [LARGE SCALE GENOMIC DNA]</scope>
    <source>
        <strain evidence="1 2">AF060A6</strain>
    </source>
</reference>
<protein>
    <submittedName>
        <fullName evidence="1">OsmC family peroxiredoxin</fullName>
    </submittedName>
</protein>
<dbReference type="SUPFAM" id="SSF82784">
    <property type="entry name" value="OsmC-like"/>
    <property type="match status" value="1"/>
</dbReference>
<dbReference type="OrthoDB" id="2969186at2"/>
<name>A0A4S3PSB4_9BACI</name>
<dbReference type="InterPro" id="IPR003718">
    <property type="entry name" value="OsmC/Ohr_fam"/>
</dbReference>
<dbReference type="EMBL" id="SLUB01000019">
    <property type="protein sequence ID" value="THE12195.1"/>
    <property type="molecule type" value="Genomic_DNA"/>
</dbReference>
<accession>A0A4S3PSB4</accession>
<dbReference type="Proteomes" id="UP000306477">
    <property type="component" value="Unassembled WGS sequence"/>
</dbReference>
<proteinExistence type="predicted"/>